<sequence length="1526" mass="164944">MEDDRREFELEHTFDEQVSGQVTEELSGFGTELGGTDNTEILRVDTMSDIGGVVSQTEAGMDFSTNVDAPMEGVHKQQQHYSYQNNKTRAGQMHSAAVGGVEDMSMSRLAESYWKPQRTSSFNEFTHDDLRSMEFSTHSAEDNGQQLVDTAIDRHTESEEGKRVIDDVGYSHSGQPPSHQGRLGSFHSDSMYRDTSQRALGGSWRQGSIGSMAQPQSKRPESYHDGPSYSSSRAQERLPTFSSPRASGAAVTGDRFARLAARYFRPQGTAEQIEQAGGAARSAYGSEAGESSDRMSDMLPALPDTPEIHTAFSSDQMSVMSPSPSPPAAAMTGTTGQSIVERTQTALQMRLGNAQAEAYGARRPALTARAQSQPTIDMADGGVTTRRPALHNAQSAFVGSYQHMAAFSLGSRSQESLDHPNMGSQRTQSAADSLTSMNARVYYDEATDTGLDAALADERFTAEGGLNTRGYYSNTADRRLDAYGTRTGGSFGSAQHASLAGERFSAVEDPDRLFGEGPSSSGSPALSAIARDHEQVFHDLFSSGSSDDLREITDEFDAAHPPASLFASSASIVAEISRRRAETSGERRAFAPWDGREATEAALQRQEQQYGPDARNPMELMEKENSLGISEASSEVSGLLPTSEISPLAAKPHLPPLHVHPMTPQSAAPPPTTPTTFLSRDTRHRPASREPHRVAPLASDVGTSQQHQQRTGQRRPGGPRALDSGRPARLNVTGPVDQHNARAAAAFAEAARNCSPSPSDGGGSNGLGSLFHDSLPVLDQSRLSRRSGTPRTAATVLQTRIGAVRGGDVAEGSTSSFTASGAYVPFQEPTVDVTQLARYSDVDIDHTRAPPLWALHSRPAGVSADRIGSPATASRHLPLVRARQLHSGSAIGSDGAAPTVRLSSPTPANSAPSSPPQTQAQTGPTLADIYALLKRTASSLDNRPPQPMHDSDVFGDADQSLPAVRPSAPTPRAGRSFPRAQTAPEFEAHNEDSSRLPGRGHRHTSDPAASYGGSSHMQPFPQPRRSTTAVTTDEDDLAGLVRSIAIAGDTDDALHIPLPLAERLLELATELARARPATQTGEPEYTEGLREELRILQRDVLARLDEQGAAVDMLRAEVRLGSTASTLGPARRAASPRTHNSLSPAPRLSPPVQMPSTAQNKQRHMAQWLDHAHEPSRASPSHSLRRRQKLLQRRAAEDAIDEEKEESFYEDFAEADTLSEASTTVPEPPVARSPLRPMTVSPRASRHSPAAGDLLAARQTLDGVRQRAKAAEDDSFARHVYSAQMAKQLAHTLAELQRVHLRHFHGRTRKSCSVCDTLEQQQRDPYLFGKHAVAYKSMSTRELQGLLNAYVVAMEAELAPHAAATAAQRPDSSAEPLAAMPQSRDSPRHSFTPSRARKLRGDVGDSTQPDSRRDSAHRVIGLLNEELDALSRRYYRLVDEYRRLSPADAVDQRRRRQMARELKDLVDLLDVKGEQISVLAGLHPAAAQPILQPDRTGSPSPKSARGSIQRAFQSAKELQQALGDLY</sequence>
<organism evidence="5 6">
    <name type="scientific">Coemansia reversa (strain ATCC 12441 / NRRL 1564)</name>
    <dbReference type="NCBI Taxonomy" id="763665"/>
    <lineage>
        <taxon>Eukaryota</taxon>
        <taxon>Fungi</taxon>
        <taxon>Fungi incertae sedis</taxon>
        <taxon>Zoopagomycota</taxon>
        <taxon>Kickxellomycotina</taxon>
        <taxon>Kickxellomycetes</taxon>
        <taxon>Kickxellales</taxon>
        <taxon>Kickxellaceae</taxon>
        <taxon>Coemansia</taxon>
    </lineage>
</organism>
<evidence type="ECO:0000256" key="3">
    <source>
        <dbReference type="SAM" id="MobiDB-lite"/>
    </source>
</evidence>
<feature type="region of interest" description="Disordered" evidence="3">
    <location>
        <begin position="1363"/>
        <end position="1417"/>
    </location>
</feature>
<feature type="compositionally biased region" description="Low complexity" evidence="3">
    <location>
        <begin position="903"/>
        <end position="922"/>
    </location>
</feature>
<name>A0A2G5B9P4_COERN</name>
<evidence type="ECO:0000259" key="4">
    <source>
        <dbReference type="Pfam" id="PF06657"/>
    </source>
</evidence>
<feature type="compositionally biased region" description="Basic residues" evidence="3">
    <location>
        <begin position="1183"/>
        <end position="1192"/>
    </location>
</feature>
<feature type="region of interest" description="Disordered" evidence="3">
    <location>
        <begin position="939"/>
        <end position="1032"/>
    </location>
</feature>
<evidence type="ECO:0000256" key="1">
    <source>
        <dbReference type="ARBA" id="ARBA00004496"/>
    </source>
</evidence>
<evidence type="ECO:0000256" key="2">
    <source>
        <dbReference type="ARBA" id="ARBA00022490"/>
    </source>
</evidence>
<feature type="region of interest" description="Disordered" evidence="3">
    <location>
        <begin position="1125"/>
        <end position="1249"/>
    </location>
</feature>
<gene>
    <name evidence="5" type="ORF">COEREDRAFT_15999</name>
</gene>
<evidence type="ECO:0000313" key="5">
    <source>
        <dbReference type="EMBL" id="PIA15735.1"/>
    </source>
</evidence>
<dbReference type="OrthoDB" id="76453at2759"/>
<feature type="region of interest" description="Disordered" evidence="3">
    <location>
        <begin position="579"/>
        <end position="618"/>
    </location>
</feature>
<feature type="domain" description="Cep57 centrosome microtubule-binding" evidence="4">
    <location>
        <begin position="1415"/>
        <end position="1479"/>
    </location>
</feature>
<feature type="compositionally biased region" description="Low complexity" evidence="3">
    <location>
        <begin position="647"/>
        <end position="661"/>
    </location>
</feature>
<comment type="subcellular location">
    <subcellularLocation>
        <location evidence="1">Cytoplasm</location>
    </subcellularLocation>
</comment>
<proteinExistence type="predicted"/>
<feature type="compositionally biased region" description="Polar residues" evidence="3">
    <location>
        <begin position="205"/>
        <end position="217"/>
    </location>
</feature>
<dbReference type="EMBL" id="KZ303505">
    <property type="protein sequence ID" value="PIA15735.1"/>
    <property type="molecule type" value="Genomic_DNA"/>
</dbReference>
<dbReference type="GO" id="GO:0005737">
    <property type="term" value="C:cytoplasm"/>
    <property type="evidence" value="ECO:0007669"/>
    <property type="project" value="UniProtKB-SubCell"/>
</dbReference>
<feature type="region of interest" description="Disordered" evidence="3">
    <location>
        <begin position="1489"/>
        <end position="1509"/>
    </location>
</feature>
<keyword evidence="2" id="KW-0963">Cytoplasm</keyword>
<protein>
    <recommendedName>
        <fullName evidence="4">Cep57 centrosome microtubule-binding domain-containing protein</fullName>
    </recommendedName>
</protein>
<dbReference type="GO" id="GO:0008017">
    <property type="term" value="F:microtubule binding"/>
    <property type="evidence" value="ECO:0007669"/>
    <property type="project" value="InterPro"/>
</dbReference>
<dbReference type="Proteomes" id="UP000242474">
    <property type="component" value="Unassembled WGS sequence"/>
</dbReference>
<accession>A0A2G5B9P4</accession>
<feature type="compositionally biased region" description="Basic and acidic residues" evidence="3">
    <location>
        <begin position="579"/>
        <end position="599"/>
    </location>
</feature>
<keyword evidence="6" id="KW-1185">Reference proteome</keyword>
<dbReference type="InterPro" id="IPR024957">
    <property type="entry name" value="Cep57_MT-bd_dom"/>
</dbReference>
<feature type="compositionally biased region" description="Low complexity" evidence="3">
    <location>
        <begin position="702"/>
        <end position="720"/>
    </location>
</feature>
<evidence type="ECO:0000313" key="6">
    <source>
        <dbReference type="Proteomes" id="UP000242474"/>
    </source>
</evidence>
<feature type="compositionally biased region" description="Acidic residues" evidence="3">
    <location>
        <begin position="1198"/>
        <end position="1214"/>
    </location>
</feature>
<feature type="region of interest" description="Disordered" evidence="3">
    <location>
        <begin position="270"/>
        <end position="294"/>
    </location>
</feature>
<feature type="region of interest" description="Disordered" evidence="3">
    <location>
        <begin position="886"/>
        <end position="922"/>
    </location>
</feature>
<feature type="region of interest" description="Disordered" evidence="3">
    <location>
        <begin position="647"/>
        <end position="730"/>
    </location>
</feature>
<reference evidence="5 6" key="1">
    <citation type="journal article" date="2015" name="Genome Biol. Evol.">
        <title>Phylogenomic analyses indicate that early fungi evolved digesting cell walls of algal ancestors of land plants.</title>
        <authorList>
            <person name="Chang Y."/>
            <person name="Wang S."/>
            <person name="Sekimoto S."/>
            <person name="Aerts A.L."/>
            <person name="Choi C."/>
            <person name="Clum A."/>
            <person name="LaButti K.M."/>
            <person name="Lindquist E.A."/>
            <person name="Yee Ngan C."/>
            <person name="Ohm R.A."/>
            <person name="Salamov A.A."/>
            <person name="Grigoriev I.V."/>
            <person name="Spatafora J.W."/>
            <person name="Berbee M.L."/>
        </authorList>
    </citation>
    <scope>NUCLEOTIDE SEQUENCE [LARGE SCALE GENOMIC DNA]</scope>
    <source>
        <strain evidence="5 6">NRRL 1564</strain>
    </source>
</reference>
<dbReference type="Pfam" id="PF06657">
    <property type="entry name" value="Cep57_MT_bd"/>
    <property type="match status" value="1"/>
</dbReference>
<feature type="region of interest" description="Disordered" evidence="3">
    <location>
        <begin position="167"/>
        <end position="251"/>
    </location>
</feature>